<protein>
    <recommendedName>
        <fullName evidence="4">Secreted protein</fullName>
    </recommendedName>
</protein>
<evidence type="ECO:0000313" key="2">
    <source>
        <dbReference type="EMBL" id="KXS14771.1"/>
    </source>
</evidence>
<dbReference type="EMBL" id="KQ965766">
    <property type="protein sequence ID" value="KXS14771.1"/>
    <property type="molecule type" value="Genomic_DNA"/>
</dbReference>
<accession>A0A139AD97</accession>
<name>A0A139AD97_GONPJ</name>
<evidence type="ECO:0000256" key="1">
    <source>
        <dbReference type="SAM" id="SignalP"/>
    </source>
</evidence>
<gene>
    <name evidence="2" type="ORF">M427DRAFT_44765</name>
</gene>
<feature type="chain" id="PRO_5007296118" description="Secreted protein" evidence="1">
    <location>
        <begin position="20"/>
        <end position="129"/>
    </location>
</feature>
<keyword evidence="3" id="KW-1185">Reference proteome</keyword>
<dbReference type="Proteomes" id="UP000070544">
    <property type="component" value="Unassembled WGS sequence"/>
</dbReference>
<organism evidence="2 3">
    <name type="scientific">Gonapodya prolifera (strain JEL478)</name>
    <name type="common">Monoblepharis prolifera</name>
    <dbReference type="NCBI Taxonomy" id="1344416"/>
    <lineage>
        <taxon>Eukaryota</taxon>
        <taxon>Fungi</taxon>
        <taxon>Fungi incertae sedis</taxon>
        <taxon>Chytridiomycota</taxon>
        <taxon>Chytridiomycota incertae sedis</taxon>
        <taxon>Monoblepharidomycetes</taxon>
        <taxon>Monoblepharidales</taxon>
        <taxon>Gonapodyaceae</taxon>
        <taxon>Gonapodya</taxon>
    </lineage>
</organism>
<feature type="signal peptide" evidence="1">
    <location>
        <begin position="1"/>
        <end position="19"/>
    </location>
</feature>
<sequence>MRVLVLLLLALFTASPAPSEVVHAQFGCTGLINKGTHSLRPHMAIPVHNGHRAVGSSCEPVERHERSFSVVVSRSAVPHGDAAGTAGDVMGAHLRPADALAQTCVAQGGGSPQRLQGPQPGRVYGLQVL</sequence>
<evidence type="ECO:0008006" key="4">
    <source>
        <dbReference type="Google" id="ProtNLM"/>
    </source>
</evidence>
<keyword evidence="1" id="KW-0732">Signal</keyword>
<evidence type="ECO:0000313" key="3">
    <source>
        <dbReference type="Proteomes" id="UP000070544"/>
    </source>
</evidence>
<dbReference type="AlphaFoldDB" id="A0A139AD97"/>
<reference evidence="2 3" key="1">
    <citation type="journal article" date="2015" name="Genome Biol. Evol.">
        <title>Phylogenomic analyses indicate that early fungi evolved digesting cell walls of algal ancestors of land plants.</title>
        <authorList>
            <person name="Chang Y."/>
            <person name="Wang S."/>
            <person name="Sekimoto S."/>
            <person name="Aerts A.L."/>
            <person name="Choi C."/>
            <person name="Clum A."/>
            <person name="LaButti K.M."/>
            <person name="Lindquist E.A."/>
            <person name="Yee Ngan C."/>
            <person name="Ohm R.A."/>
            <person name="Salamov A.A."/>
            <person name="Grigoriev I.V."/>
            <person name="Spatafora J.W."/>
            <person name="Berbee M.L."/>
        </authorList>
    </citation>
    <scope>NUCLEOTIDE SEQUENCE [LARGE SCALE GENOMIC DNA]</scope>
    <source>
        <strain evidence="2 3">JEL478</strain>
    </source>
</reference>
<proteinExistence type="predicted"/>